<feature type="region of interest" description="Disordered" evidence="1">
    <location>
        <begin position="80"/>
        <end position="146"/>
    </location>
</feature>
<keyword evidence="2" id="KW-0812">Transmembrane</keyword>
<evidence type="ECO:0000313" key="4">
    <source>
        <dbReference type="Proteomes" id="UP000176185"/>
    </source>
</evidence>
<feature type="transmembrane region" description="Helical" evidence="2">
    <location>
        <begin position="53"/>
        <end position="72"/>
    </location>
</feature>
<protein>
    <submittedName>
        <fullName evidence="3">Uncharacterized protein</fullName>
    </submittedName>
</protein>
<feature type="compositionally biased region" description="Polar residues" evidence="1">
    <location>
        <begin position="135"/>
        <end position="146"/>
    </location>
</feature>
<gene>
    <name evidence="3" type="ORF">A2943_00785</name>
</gene>
<evidence type="ECO:0000256" key="2">
    <source>
        <dbReference type="SAM" id="Phobius"/>
    </source>
</evidence>
<evidence type="ECO:0000256" key="1">
    <source>
        <dbReference type="SAM" id="MobiDB-lite"/>
    </source>
</evidence>
<keyword evidence="2" id="KW-0472">Membrane</keyword>
<evidence type="ECO:0000313" key="3">
    <source>
        <dbReference type="EMBL" id="OGC81172.1"/>
    </source>
</evidence>
<keyword evidence="2" id="KW-1133">Transmembrane helix</keyword>
<dbReference type="EMBL" id="MEWX01000003">
    <property type="protein sequence ID" value="OGC81172.1"/>
    <property type="molecule type" value="Genomic_DNA"/>
</dbReference>
<feature type="compositionally biased region" description="Basic and acidic residues" evidence="1">
    <location>
        <begin position="86"/>
        <end position="99"/>
    </location>
</feature>
<dbReference type="AlphaFoldDB" id="A0A1F4XHL6"/>
<accession>A0A1F4XHL6</accession>
<proteinExistence type="predicted"/>
<comment type="caution">
    <text evidence="3">The sequence shown here is derived from an EMBL/GenBank/DDBJ whole genome shotgun (WGS) entry which is preliminary data.</text>
</comment>
<name>A0A1F4XHL6_9BACT</name>
<organism evidence="3 4">
    <name type="scientific">Candidatus Adlerbacteria bacterium RIFCSPLOWO2_01_FULL_51_16</name>
    <dbReference type="NCBI Taxonomy" id="1797243"/>
    <lineage>
        <taxon>Bacteria</taxon>
        <taxon>Candidatus Adleribacteriota</taxon>
    </lineage>
</organism>
<feature type="transmembrane region" description="Helical" evidence="2">
    <location>
        <begin position="16"/>
        <end position="41"/>
    </location>
</feature>
<sequence>MNGNDNKKSGWETIKYLSGIICMGFLYGIFSLVFLAMLLQWTLEIDITEFDKIYRLLFLVWAGWVIGLHVWLRKEKRIPQSPKEGTQTKKENQETDPRSYDPFYISDKFNPNLSKLNKKNTEEESDVVFFRKNPSKSNENNEQTKL</sequence>
<reference evidence="3 4" key="1">
    <citation type="journal article" date="2016" name="Nat. Commun.">
        <title>Thousands of microbial genomes shed light on interconnected biogeochemical processes in an aquifer system.</title>
        <authorList>
            <person name="Anantharaman K."/>
            <person name="Brown C.T."/>
            <person name="Hug L.A."/>
            <person name="Sharon I."/>
            <person name="Castelle C.J."/>
            <person name="Probst A.J."/>
            <person name="Thomas B.C."/>
            <person name="Singh A."/>
            <person name="Wilkins M.J."/>
            <person name="Karaoz U."/>
            <person name="Brodie E.L."/>
            <person name="Williams K.H."/>
            <person name="Hubbard S.S."/>
            <person name="Banfield J.F."/>
        </authorList>
    </citation>
    <scope>NUCLEOTIDE SEQUENCE [LARGE SCALE GENOMIC DNA]</scope>
</reference>
<dbReference type="Proteomes" id="UP000176185">
    <property type="component" value="Unassembled WGS sequence"/>
</dbReference>